<dbReference type="Proteomes" id="UP001464891">
    <property type="component" value="Unassembled WGS sequence"/>
</dbReference>
<comment type="caution">
    <text evidence="1">The sequence shown here is derived from an EMBL/GenBank/DDBJ whole genome shotgun (WGS) entry which is preliminary data.</text>
</comment>
<evidence type="ECO:0000313" key="1">
    <source>
        <dbReference type="EMBL" id="MEP0815712.1"/>
    </source>
</evidence>
<organism evidence="1 2">
    <name type="scientific">Trichocoleus desertorum GB2-A4</name>
    <dbReference type="NCBI Taxonomy" id="2933944"/>
    <lineage>
        <taxon>Bacteria</taxon>
        <taxon>Bacillati</taxon>
        <taxon>Cyanobacteriota</taxon>
        <taxon>Cyanophyceae</taxon>
        <taxon>Leptolyngbyales</taxon>
        <taxon>Trichocoleusaceae</taxon>
        <taxon>Trichocoleus</taxon>
    </lineage>
</organism>
<dbReference type="EMBL" id="JAMPKM010000001">
    <property type="protein sequence ID" value="MEP0815712.1"/>
    <property type="molecule type" value="Genomic_DNA"/>
</dbReference>
<keyword evidence="2" id="KW-1185">Reference proteome</keyword>
<gene>
    <name evidence="1" type="ORF">NC998_01220</name>
</gene>
<proteinExistence type="predicted"/>
<evidence type="ECO:0000313" key="2">
    <source>
        <dbReference type="Proteomes" id="UP001464891"/>
    </source>
</evidence>
<reference evidence="1 2" key="1">
    <citation type="submission" date="2022-04" db="EMBL/GenBank/DDBJ databases">
        <title>Positive selection, recombination, and allopatry shape intraspecific diversity of widespread and dominant cyanobacteria.</title>
        <authorList>
            <person name="Wei J."/>
            <person name="Shu W."/>
            <person name="Hu C."/>
        </authorList>
    </citation>
    <scope>NUCLEOTIDE SEQUENCE [LARGE SCALE GENOMIC DNA]</scope>
    <source>
        <strain evidence="1 2">GB2-A4</strain>
    </source>
</reference>
<protein>
    <submittedName>
        <fullName evidence="1">Uncharacterized protein</fullName>
    </submittedName>
</protein>
<dbReference type="RefSeq" id="WP_190431255.1">
    <property type="nucleotide sequence ID" value="NZ_JAMPKM010000001.1"/>
</dbReference>
<accession>A0ABV0J1R3</accession>
<sequence>MITSPQQFVKLLVELKRSLSRTKPTLKKLHEIRHGIRQAAAKTTTVRRCNGRLSDSV</sequence>
<name>A0ABV0J1R3_9CYAN</name>